<keyword evidence="2" id="KW-1185">Reference proteome</keyword>
<dbReference type="Proteomes" id="UP001428341">
    <property type="component" value="Unassembled WGS sequence"/>
</dbReference>
<accession>A0AAP0MRF6</accession>
<evidence type="ECO:0000313" key="2">
    <source>
        <dbReference type="Proteomes" id="UP001428341"/>
    </source>
</evidence>
<gene>
    <name evidence="1" type="ORF">WN944_010326</name>
</gene>
<protein>
    <submittedName>
        <fullName evidence="1">Uncharacterized protein</fullName>
    </submittedName>
</protein>
<sequence>MDSCRVVLDESRVTNGECLMMTDASTFFDKEQTCIVNEASCEYTEHANPESASDAGVSGWEIVNVDPDDSPLAEEKQPVLFACTNSLRNCSASAELRIVIIVNHSVLLNDSCQPKRFVHVSDEDMAISLTSMNSIEFNEDRHLESRGKLTFGNQIGNEVGRADGDNETRRAEIASNAKQNSSHNTITFSQQQMHDVESFVTKLTAELSTMKELVKEMVHGDFCSTPSLKHNIAKVCDYIDLLA</sequence>
<organism evidence="1 2">
    <name type="scientific">Citrus x changshan-huyou</name>
    <dbReference type="NCBI Taxonomy" id="2935761"/>
    <lineage>
        <taxon>Eukaryota</taxon>
        <taxon>Viridiplantae</taxon>
        <taxon>Streptophyta</taxon>
        <taxon>Embryophyta</taxon>
        <taxon>Tracheophyta</taxon>
        <taxon>Spermatophyta</taxon>
        <taxon>Magnoliopsida</taxon>
        <taxon>eudicotyledons</taxon>
        <taxon>Gunneridae</taxon>
        <taxon>Pentapetalae</taxon>
        <taxon>rosids</taxon>
        <taxon>malvids</taxon>
        <taxon>Sapindales</taxon>
        <taxon>Rutaceae</taxon>
        <taxon>Aurantioideae</taxon>
        <taxon>Citrus</taxon>
    </lineage>
</organism>
<name>A0AAP0MRF6_9ROSI</name>
<dbReference type="AlphaFoldDB" id="A0AAP0MRF6"/>
<evidence type="ECO:0000313" key="1">
    <source>
        <dbReference type="EMBL" id="KAK9221895.1"/>
    </source>
</evidence>
<proteinExistence type="predicted"/>
<reference evidence="1 2" key="1">
    <citation type="submission" date="2024-05" db="EMBL/GenBank/DDBJ databases">
        <title>Haplotype-resolved chromosome-level genome assembly of Huyou (Citrus changshanensis).</title>
        <authorList>
            <person name="Miao C."/>
            <person name="Chen W."/>
            <person name="Wu Y."/>
            <person name="Wang L."/>
            <person name="Zhao S."/>
            <person name="Grierson D."/>
            <person name="Xu C."/>
            <person name="Chen K."/>
        </authorList>
    </citation>
    <scope>NUCLEOTIDE SEQUENCE [LARGE SCALE GENOMIC DNA]</scope>
    <source>
        <strain evidence="1">01-14</strain>
        <tissue evidence="1">Leaf</tissue>
    </source>
</reference>
<dbReference type="EMBL" id="JBCGBO010000002">
    <property type="protein sequence ID" value="KAK9221895.1"/>
    <property type="molecule type" value="Genomic_DNA"/>
</dbReference>
<comment type="caution">
    <text evidence="1">The sequence shown here is derived from an EMBL/GenBank/DDBJ whole genome shotgun (WGS) entry which is preliminary data.</text>
</comment>